<accession>A0ABQ9IEL8</accession>
<reference evidence="2 3" key="1">
    <citation type="submission" date="2023-02" db="EMBL/GenBank/DDBJ databases">
        <title>LHISI_Scaffold_Assembly.</title>
        <authorList>
            <person name="Stuart O.P."/>
            <person name="Cleave R."/>
            <person name="Magrath M.J.L."/>
            <person name="Mikheyev A.S."/>
        </authorList>
    </citation>
    <scope>NUCLEOTIDE SEQUENCE [LARGE SCALE GENOMIC DNA]</scope>
    <source>
        <strain evidence="2">Daus_M_001</strain>
        <tissue evidence="2">Leg muscle</tissue>
    </source>
</reference>
<organism evidence="2 3">
    <name type="scientific">Dryococelus australis</name>
    <dbReference type="NCBI Taxonomy" id="614101"/>
    <lineage>
        <taxon>Eukaryota</taxon>
        <taxon>Metazoa</taxon>
        <taxon>Ecdysozoa</taxon>
        <taxon>Arthropoda</taxon>
        <taxon>Hexapoda</taxon>
        <taxon>Insecta</taxon>
        <taxon>Pterygota</taxon>
        <taxon>Neoptera</taxon>
        <taxon>Polyneoptera</taxon>
        <taxon>Phasmatodea</taxon>
        <taxon>Verophasmatodea</taxon>
        <taxon>Anareolatae</taxon>
        <taxon>Phasmatidae</taxon>
        <taxon>Eurycanthinae</taxon>
        <taxon>Dryococelus</taxon>
    </lineage>
</organism>
<dbReference type="EMBL" id="JARBHB010000001">
    <property type="protein sequence ID" value="KAJ8895110.1"/>
    <property type="molecule type" value="Genomic_DNA"/>
</dbReference>
<proteinExistence type="predicted"/>
<evidence type="ECO:0000256" key="1">
    <source>
        <dbReference type="SAM" id="Phobius"/>
    </source>
</evidence>
<feature type="transmembrane region" description="Helical" evidence="1">
    <location>
        <begin position="85"/>
        <end position="103"/>
    </location>
</feature>
<gene>
    <name evidence="2" type="ORF">PR048_000435</name>
</gene>
<keyword evidence="1" id="KW-0472">Membrane</keyword>
<protein>
    <submittedName>
        <fullName evidence="2">Uncharacterized protein</fullName>
    </submittedName>
</protein>
<keyword evidence="1" id="KW-0812">Transmembrane</keyword>
<sequence>MITSCVYKLDKPTLLVNLGALGIEVVQSDDIDTLQKEIATHFKEKLAEAVHGQFSGVGTTAKFKVGLAMTALQFKIGKNSWAREFWVVSGLISPLVLGLSFFLREIVDWKNKILKFDFDVQCKSELQELLAGFEDVIKKI</sequence>
<name>A0ABQ9IEL8_9NEOP</name>
<evidence type="ECO:0000313" key="3">
    <source>
        <dbReference type="Proteomes" id="UP001159363"/>
    </source>
</evidence>
<comment type="caution">
    <text evidence="2">The sequence shown here is derived from an EMBL/GenBank/DDBJ whole genome shotgun (WGS) entry which is preliminary data.</text>
</comment>
<keyword evidence="3" id="KW-1185">Reference proteome</keyword>
<keyword evidence="1" id="KW-1133">Transmembrane helix</keyword>
<evidence type="ECO:0000313" key="2">
    <source>
        <dbReference type="EMBL" id="KAJ8895110.1"/>
    </source>
</evidence>
<dbReference type="Proteomes" id="UP001159363">
    <property type="component" value="Chromosome 1"/>
</dbReference>